<proteinExistence type="predicted"/>
<gene>
    <name evidence="1" type="ORF">LTS18_009086</name>
</gene>
<evidence type="ECO:0000313" key="1">
    <source>
        <dbReference type="EMBL" id="KAK3060202.1"/>
    </source>
</evidence>
<organism evidence="1 2">
    <name type="scientific">Coniosporium uncinatum</name>
    <dbReference type="NCBI Taxonomy" id="93489"/>
    <lineage>
        <taxon>Eukaryota</taxon>
        <taxon>Fungi</taxon>
        <taxon>Dikarya</taxon>
        <taxon>Ascomycota</taxon>
        <taxon>Pezizomycotina</taxon>
        <taxon>Dothideomycetes</taxon>
        <taxon>Dothideomycetes incertae sedis</taxon>
        <taxon>Coniosporium</taxon>
    </lineage>
</organism>
<comment type="caution">
    <text evidence="1">The sequence shown here is derived from an EMBL/GenBank/DDBJ whole genome shotgun (WGS) entry which is preliminary data.</text>
</comment>
<keyword evidence="2" id="KW-1185">Reference proteome</keyword>
<evidence type="ECO:0000313" key="2">
    <source>
        <dbReference type="Proteomes" id="UP001186974"/>
    </source>
</evidence>
<accession>A0ACC3D0V2</accession>
<name>A0ACC3D0V2_9PEZI</name>
<reference evidence="1" key="1">
    <citation type="submission" date="2024-09" db="EMBL/GenBank/DDBJ databases">
        <title>Black Yeasts Isolated from many extreme environments.</title>
        <authorList>
            <person name="Coleine C."/>
            <person name="Stajich J.E."/>
            <person name="Selbmann L."/>
        </authorList>
    </citation>
    <scope>NUCLEOTIDE SEQUENCE</scope>
    <source>
        <strain evidence="1">CCFEE 5737</strain>
    </source>
</reference>
<sequence length="318" mass="35757">MAQTQAPPPPAERSALHSLITGFNTSLDLIRSLPSPPPPTVNESVPTRTTDANLSDHDQHLLHLTLQIAHNLQHQHRWTGVRIHTRTRSRKDGGATRGASNRQKVLPRPMISGVPPRKLYVHPDEQVEFLTREEACEAQKQTQAQKQQQQRPGQRSVEAEKKRKKKKKTPEQVELESEMNVKPNGGKGEDDADEDEADELKPEREWVLPSHLRETWTLRRFAEVFDAIGHIPPTAEGTGSIAFEDIAAGDGMMNKVRKGRGADEWEDGAAEAGEDIEEEEEEVGKWRQTKRVVLATLDDDSTVVYYIVHDGVVKPRQN</sequence>
<protein>
    <submittedName>
        <fullName evidence="1">Uncharacterized protein</fullName>
    </submittedName>
</protein>
<dbReference type="Proteomes" id="UP001186974">
    <property type="component" value="Unassembled WGS sequence"/>
</dbReference>
<dbReference type="EMBL" id="JAWDJW010008771">
    <property type="protein sequence ID" value="KAK3060202.1"/>
    <property type="molecule type" value="Genomic_DNA"/>
</dbReference>